<evidence type="ECO:0000313" key="2">
    <source>
        <dbReference type="Proteomes" id="UP000261875"/>
    </source>
</evidence>
<sequence length="68" mass="7752">MIIWATEQNYQLTFGAAYRLKEQAERNAKVGIGIKNSLHIDRLAIDFNLFIDGVYQTKSEAYSRGLIS</sequence>
<dbReference type="AlphaFoldDB" id="A0A2U8I3W0"/>
<dbReference type="Proteomes" id="UP000261875">
    <property type="component" value="Chromosome"/>
</dbReference>
<organism evidence="1 2">
    <name type="scientific">Candidatus Fukatsuia symbiotica</name>
    <dbReference type="NCBI Taxonomy" id="1878942"/>
    <lineage>
        <taxon>Bacteria</taxon>
        <taxon>Pseudomonadati</taxon>
        <taxon>Pseudomonadota</taxon>
        <taxon>Gammaproteobacteria</taxon>
        <taxon>Enterobacterales</taxon>
        <taxon>Yersiniaceae</taxon>
        <taxon>Candidatus Fukatsuia</taxon>
    </lineage>
</organism>
<dbReference type="EMBL" id="CP021659">
    <property type="protein sequence ID" value="AWK13798.1"/>
    <property type="molecule type" value="Genomic_DNA"/>
</dbReference>
<proteinExistence type="predicted"/>
<keyword evidence="2" id="KW-1185">Reference proteome</keyword>
<gene>
    <name evidence="1" type="ORF">CCS41_03790</name>
</gene>
<dbReference type="OrthoDB" id="1441884at2"/>
<name>A0A2U8I3W0_9GAMM</name>
<dbReference type="KEGG" id="fsm:CCS41_03790"/>
<evidence type="ECO:0000313" key="1">
    <source>
        <dbReference type="EMBL" id="AWK13798.1"/>
    </source>
</evidence>
<accession>A0A2U8I3W0</accession>
<protein>
    <submittedName>
        <fullName evidence="1">Uncharacterized protein</fullName>
    </submittedName>
</protein>
<reference evidence="1 2" key="1">
    <citation type="submission" date="2017-05" db="EMBL/GenBank/DDBJ databases">
        <title>Genome sequence of Candidatus Fukatsuia symbiotica and Candidatus Hamiltonella defensa from Acyrthosiphon pisum strain 5D.</title>
        <authorList>
            <person name="Patel V.A."/>
            <person name="Chevignon G."/>
            <person name="Russell J.A."/>
            <person name="Oliver K.M."/>
        </authorList>
    </citation>
    <scope>NUCLEOTIDE SEQUENCE [LARGE SCALE GENOMIC DNA]</scope>
    <source>
        <strain evidence="1 2">5D</strain>
    </source>
</reference>